<gene>
    <name evidence="2" type="ORF">GCM10022197_07690</name>
</gene>
<proteinExistence type="predicted"/>
<evidence type="ECO:0000313" key="3">
    <source>
        <dbReference type="Proteomes" id="UP001500767"/>
    </source>
</evidence>
<dbReference type="Proteomes" id="UP001500767">
    <property type="component" value="Unassembled WGS sequence"/>
</dbReference>
<protein>
    <recommendedName>
        <fullName evidence="4">F0F1-ATPase subunit Ca2+/Mg2+ transporter</fullName>
    </recommendedName>
</protein>
<reference evidence="3" key="1">
    <citation type="journal article" date="2019" name="Int. J. Syst. Evol. Microbiol.">
        <title>The Global Catalogue of Microorganisms (GCM) 10K type strain sequencing project: providing services to taxonomists for standard genome sequencing and annotation.</title>
        <authorList>
            <consortium name="The Broad Institute Genomics Platform"/>
            <consortium name="The Broad Institute Genome Sequencing Center for Infectious Disease"/>
            <person name="Wu L."/>
            <person name="Ma J."/>
        </authorList>
    </citation>
    <scope>NUCLEOTIDE SEQUENCE [LARGE SCALE GENOMIC DNA]</scope>
    <source>
        <strain evidence="3">JCM 16540</strain>
    </source>
</reference>
<keyword evidence="3" id="KW-1185">Reference proteome</keyword>
<feature type="transmembrane region" description="Helical" evidence="1">
    <location>
        <begin position="51"/>
        <end position="69"/>
    </location>
</feature>
<name>A0ABP6WS36_9ACTN</name>
<evidence type="ECO:0000256" key="1">
    <source>
        <dbReference type="SAM" id="Phobius"/>
    </source>
</evidence>
<evidence type="ECO:0000313" key="2">
    <source>
        <dbReference type="EMBL" id="GAA3554981.1"/>
    </source>
</evidence>
<accession>A0ABP6WS36</accession>
<organism evidence="2 3">
    <name type="scientific">Microlunatus spumicola</name>
    <dbReference type="NCBI Taxonomy" id="81499"/>
    <lineage>
        <taxon>Bacteria</taxon>
        <taxon>Bacillati</taxon>
        <taxon>Actinomycetota</taxon>
        <taxon>Actinomycetes</taxon>
        <taxon>Propionibacteriales</taxon>
        <taxon>Propionibacteriaceae</taxon>
        <taxon>Microlunatus</taxon>
    </lineage>
</organism>
<keyword evidence="1" id="KW-0812">Transmembrane</keyword>
<keyword evidence="1" id="KW-0472">Membrane</keyword>
<keyword evidence="1" id="KW-1133">Transmembrane helix</keyword>
<dbReference type="EMBL" id="BAAAYR010000001">
    <property type="protein sequence ID" value="GAA3554981.1"/>
    <property type="molecule type" value="Genomic_DNA"/>
</dbReference>
<feature type="transmembrane region" description="Helical" evidence="1">
    <location>
        <begin position="21"/>
        <end position="39"/>
    </location>
</feature>
<sequence>MTQGEQRDQGRSAPDNAAMDQGMRVLSYLISGVLFYGALGWVGDHFLRTNFLLPVGILLGAGLGIYLTIKRLQATEPAQPSTKVTEGER</sequence>
<evidence type="ECO:0008006" key="4">
    <source>
        <dbReference type="Google" id="ProtNLM"/>
    </source>
</evidence>
<comment type="caution">
    <text evidence="2">The sequence shown here is derived from an EMBL/GenBank/DDBJ whole genome shotgun (WGS) entry which is preliminary data.</text>
</comment>